<dbReference type="EMBL" id="CP165718">
    <property type="protein sequence ID" value="XDV09747.1"/>
    <property type="molecule type" value="Genomic_DNA"/>
</dbReference>
<keyword evidence="1" id="KW-1133">Transmembrane helix</keyword>
<gene>
    <name evidence="2" type="ORF">AB8S08_00645</name>
</gene>
<evidence type="ECO:0000313" key="2">
    <source>
        <dbReference type="EMBL" id="XDV09747.1"/>
    </source>
</evidence>
<keyword evidence="1" id="KW-0472">Membrane</keyword>
<protein>
    <submittedName>
        <fullName evidence="2">DUF4760 domain-containing protein</fullName>
    </submittedName>
</protein>
<name>A0AB39X8S2_9GAMM</name>
<sequence length="173" mass="19902">MNDFFQALTGIGAIGTAIAAWVAFGQLKQMKISLDDTRNWNKLSTAFNLFPNTHEFNEIEQQLNKSCIKLIDRNSPLTQAELDELLSPEQSDTRILLKNYLNELESYCTAVNMGVADEGAAKRKYSHKIERHFIEMKPYIDNMRAVHNTKGLFVEIEILVNKWQCKQEQDPSY</sequence>
<reference evidence="2" key="1">
    <citation type="submission" date="2024-07" db="EMBL/GenBank/DDBJ databases">
        <title>Whole genome sequence of bacterial strains from algal surface.</title>
        <authorList>
            <person name="Kumar P."/>
        </authorList>
    </citation>
    <scope>NUCLEOTIDE SEQUENCE</scope>
    <source>
        <strain evidence="2">PP-1MA</strain>
    </source>
</reference>
<dbReference type="RefSeq" id="WP_369743056.1">
    <property type="nucleotide sequence ID" value="NZ_CP165718.1"/>
</dbReference>
<organism evidence="2">
    <name type="scientific">Pseudidiomarina sp. PP-1MA</name>
    <dbReference type="NCBI Taxonomy" id="3237706"/>
    <lineage>
        <taxon>Bacteria</taxon>
        <taxon>Pseudomonadati</taxon>
        <taxon>Pseudomonadota</taxon>
        <taxon>Gammaproteobacteria</taxon>
        <taxon>Alteromonadales</taxon>
        <taxon>Idiomarinaceae</taxon>
        <taxon>Pseudidiomarina</taxon>
    </lineage>
</organism>
<dbReference type="InterPro" id="IPR031876">
    <property type="entry name" value="DUF4760"/>
</dbReference>
<proteinExistence type="predicted"/>
<evidence type="ECO:0000256" key="1">
    <source>
        <dbReference type="SAM" id="Phobius"/>
    </source>
</evidence>
<dbReference type="AlphaFoldDB" id="A0AB39X8S2"/>
<dbReference type="Pfam" id="PF15956">
    <property type="entry name" value="DUF4760"/>
    <property type="match status" value="1"/>
</dbReference>
<keyword evidence="1" id="KW-0812">Transmembrane</keyword>
<feature type="transmembrane region" description="Helical" evidence="1">
    <location>
        <begin position="6"/>
        <end position="24"/>
    </location>
</feature>
<accession>A0AB39X8S2</accession>